<dbReference type="InterPro" id="IPR036390">
    <property type="entry name" value="WH_DNA-bd_sf"/>
</dbReference>
<dbReference type="GO" id="GO:0032993">
    <property type="term" value="C:protein-DNA complex"/>
    <property type="evidence" value="ECO:0007669"/>
    <property type="project" value="TreeGrafter"/>
</dbReference>
<keyword evidence="2" id="KW-0805">Transcription regulation</keyword>
<dbReference type="PROSITE" id="PS50931">
    <property type="entry name" value="HTH_LYSR"/>
    <property type="match status" value="1"/>
</dbReference>
<name>A0A2V3Y0U1_9FIRM</name>
<dbReference type="CDD" id="cd05466">
    <property type="entry name" value="PBP2_LTTR_substrate"/>
    <property type="match status" value="1"/>
</dbReference>
<keyword evidence="7" id="KW-1185">Reference proteome</keyword>
<dbReference type="GO" id="GO:0003677">
    <property type="term" value="F:DNA binding"/>
    <property type="evidence" value="ECO:0007669"/>
    <property type="project" value="UniProtKB-KW"/>
</dbReference>
<organism evidence="6 7">
    <name type="scientific">Hungatella effluvii</name>
    <dbReference type="NCBI Taxonomy" id="1096246"/>
    <lineage>
        <taxon>Bacteria</taxon>
        <taxon>Bacillati</taxon>
        <taxon>Bacillota</taxon>
        <taxon>Clostridia</taxon>
        <taxon>Lachnospirales</taxon>
        <taxon>Lachnospiraceae</taxon>
        <taxon>Hungatella</taxon>
    </lineage>
</organism>
<sequence length="326" mass="37202">MNCEREGRNGMELLHLHYFREVAAMENITKAAKKLYVSQPALSTAIARLEKELDFLLFERKGNRIELTEAGRCFLEYVNSAFSLLEEGTLKSRQIAKRNNRRMVIASGFGVLRNMLDDYRKIHPECEVELKFCDTDEIHAMLASGDADAGLNLGEILDSRLTSRDLMVGRYYIAVNNTHPFWGRNSVALKDLNGQLLFCSNIARTFETGMEIFQRAGVSCNLLKLDERDVLFSAARKGLGGVFCMPMFEENKSVETKQEDADPADRIYFIPISDCEAKASVTLVTRKDHYYTAENQDFIHFVTQRFLRNQNALNSDLEQRGIPAWK</sequence>
<dbReference type="Pfam" id="PF00126">
    <property type="entry name" value="HTH_1"/>
    <property type="match status" value="1"/>
</dbReference>
<evidence type="ECO:0000256" key="4">
    <source>
        <dbReference type="ARBA" id="ARBA00023163"/>
    </source>
</evidence>
<dbReference type="EMBL" id="QJKD01000010">
    <property type="protein sequence ID" value="PXX51530.1"/>
    <property type="molecule type" value="Genomic_DNA"/>
</dbReference>
<accession>A0A2V3Y0U1</accession>
<dbReference type="InterPro" id="IPR036388">
    <property type="entry name" value="WH-like_DNA-bd_sf"/>
</dbReference>
<evidence type="ECO:0000313" key="7">
    <source>
        <dbReference type="Proteomes" id="UP000248057"/>
    </source>
</evidence>
<evidence type="ECO:0000313" key="6">
    <source>
        <dbReference type="EMBL" id="PXX51530.1"/>
    </source>
</evidence>
<dbReference type="GO" id="GO:0003700">
    <property type="term" value="F:DNA-binding transcription factor activity"/>
    <property type="evidence" value="ECO:0007669"/>
    <property type="project" value="InterPro"/>
</dbReference>
<dbReference type="Proteomes" id="UP000248057">
    <property type="component" value="Unassembled WGS sequence"/>
</dbReference>
<dbReference type="Pfam" id="PF03466">
    <property type="entry name" value="LysR_substrate"/>
    <property type="match status" value="1"/>
</dbReference>
<evidence type="ECO:0000256" key="1">
    <source>
        <dbReference type="ARBA" id="ARBA00009437"/>
    </source>
</evidence>
<dbReference type="SUPFAM" id="SSF46785">
    <property type="entry name" value="Winged helix' DNA-binding domain"/>
    <property type="match status" value="1"/>
</dbReference>
<dbReference type="Gene3D" id="3.40.190.290">
    <property type="match status" value="1"/>
</dbReference>
<dbReference type="Gene3D" id="1.10.10.10">
    <property type="entry name" value="Winged helix-like DNA-binding domain superfamily/Winged helix DNA-binding domain"/>
    <property type="match status" value="1"/>
</dbReference>
<keyword evidence="4" id="KW-0804">Transcription</keyword>
<keyword evidence="3 6" id="KW-0238">DNA-binding</keyword>
<dbReference type="SUPFAM" id="SSF53850">
    <property type="entry name" value="Periplasmic binding protein-like II"/>
    <property type="match status" value="1"/>
</dbReference>
<comment type="caution">
    <text evidence="6">The sequence shown here is derived from an EMBL/GenBank/DDBJ whole genome shotgun (WGS) entry which is preliminary data.</text>
</comment>
<dbReference type="InterPro" id="IPR005119">
    <property type="entry name" value="LysR_subst-bd"/>
</dbReference>
<dbReference type="FunFam" id="1.10.10.10:FF:000001">
    <property type="entry name" value="LysR family transcriptional regulator"/>
    <property type="match status" value="1"/>
</dbReference>
<protein>
    <submittedName>
        <fullName evidence="6">DNA-binding transcriptional LysR family regulator</fullName>
    </submittedName>
</protein>
<evidence type="ECO:0000256" key="2">
    <source>
        <dbReference type="ARBA" id="ARBA00023015"/>
    </source>
</evidence>
<dbReference type="PANTHER" id="PTHR30346:SF28">
    <property type="entry name" value="HTH-TYPE TRANSCRIPTIONAL REGULATOR CYNR"/>
    <property type="match status" value="1"/>
</dbReference>
<dbReference type="PRINTS" id="PR00039">
    <property type="entry name" value="HTHLYSR"/>
</dbReference>
<evidence type="ECO:0000256" key="3">
    <source>
        <dbReference type="ARBA" id="ARBA00023125"/>
    </source>
</evidence>
<gene>
    <name evidence="6" type="ORF">DFR60_110237</name>
</gene>
<dbReference type="PANTHER" id="PTHR30346">
    <property type="entry name" value="TRANSCRIPTIONAL DUAL REGULATOR HCAR-RELATED"/>
    <property type="match status" value="1"/>
</dbReference>
<proteinExistence type="inferred from homology"/>
<feature type="domain" description="HTH lysR-type" evidence="5">
    <location>
        <begin position="11"/>
        <end position="68"/>
    </location>
</feature>
<comment type="similarity">
    <text evidence="1">Belongs to the LysR transcriptional regulatory family.</text>
</comment>
<dbReference type="AlphaFoldDB" id="A0A2V3Y0U1"/>
<evidence type="ECO:0000259" key="5">
    <source>
        <dbReference type="PROSITE" id="PS50931"/>
    </source>
</evidence>
<reference evidence="6 7" key="1">
    <citation type="submission" date="2018-05" db="EMBL/GenBank/DDBJ databases">
        <title>Genomic Encyclopedia of Type Strains, Phase IV (KMG-IV): sequencing the most valuable type-strain genomes for metagenomic binning, comparative biology and taxonomic classification.</title>
        <authorList>
            <person name="Goeker M."/>
        </authorList>
    </citation>
    <scope>NUCLEOTIDE SEQUENCE [LARGE SCALE GENOMIC DNA]</scope>
    <source>
        <strain evidence="6 7">DSM 24995</strain>
    </source>
</reference>
<dbReference type="InterPro" id="IPR000847">
    <property type="entry name" value="LysR_HTH_N"/>
</dbReference>